<organism evidence="1 2">
    <name type="scientific">Trypanosoma rangeli</name>
    <dbReference type="NCBI Taxonomy" id="5698"/>
    <lineage>
        <taxon>Eukaryota</taxon>
        <taxon>Discoba</taxon>
        <taxon>Euglenozoa</taxon>
        <taxon>Kinetoplastea</taxon>
        <taxon>Metakinetoplastina</taxon>
        <taxon>Trypanosomatida</taxon>
        <taxon>Trypanosomatidae</taxon>
        <taxon>Trypanosoma</taxon>
        <taxon>Herpetosoma</taxon>
    </lineage>
</organism>
<evidence type="ECO:0000313" key="1">
    <source>
        <dbReference type="EMBL" id="RNE96704.1"/>
    </source>
</evidence>
<dbReference type="GeneID" id="40333606"/>
<sequence>DVPHDPLANVGVQRGERVVQEVQLAVGVHRPRETHARLLPPAQVDALLANLGLHPARQQPQVRLQLAHAHRLPQPPGVLRSKEKYILTQRRVHDPWLLRHVRNASRGPHTTARHLVLPQQCRQERRFTASSGPNDHSEFALWYLDGDAP</sequence>
<proteinExistence type="predicted"/>
<dbReference type="AlphaFoldDB" id="A0A422MU03"/>
<keyword evidence="2" id="KW-1185">Reference proteome</keyword>
<protein>
    <submittedName>
        <fullName evidence="1">Uncharacterized protein</fullName>
    </submittedName>
</protein>
<name>A0A422MU03_TRYRA</name>
<dbReference type="EMBL" id="MKGL01000652">
    <property type="protein sequence ID" value="RNE96704.1"/>
    <property type="molecule type" value="Genomic_DNA"/>
</dbReference>
<evidence type="ECO:0000313" key="2">
    <source>
        <dbReference type="Proteomes" id="UP000283634"/>
    </source>
</evidence>
<gene>
    <name evidence="1" type="ORF">TraAM80_09673</name>
</gene>
<comment type="caution">
    <text evidence="1">The sequence shown here is derived from an EMBL/GenBank/DDBJ whole genome shotgun (WGS) entry which is preliminary data.</text>
</comment>
<dbReference type="RefSeq" id="XP_029233791.1">
    <property type="nucleotide sequence ID" value="XM_029386341.1"/>
</dbReference>
<feature type="non-terminal residue" evidence="1">
    <location>
        <position position="1"/>
    </location>
</feature>
<accession>A0A422MU03</accession>
<dbReference type="Proteomes" id="UP000283634">
    <property type="component" value="Unassembled WGS sequence"/>
</dbReference>
<reference evidence="1 2" key="1">
    <citation type="journal article" date="2018" name="BMC Genomics">
        <title>Genomic comparison of Trypanosoma conorhini and Trypanosoma rangeli to Trypanosoma cruzi strains of high and low virulence.</title>
        <authorList>
            <person name="Bradwell K.R."/>
            <person name="Koparde V.N."/>
            <person name="Matveyev A.V."/>
            <person name="Serrano M.G."/>
            <person name="Alves J.M."/>
            <person name="Parikh H."/>
            <person name="Huang B."/>
            <person name="Lee V."/>
            <person name="Espinosa-Alvarez O."/>
            <person name="Ortiz P.A."/>
            <person name="Costa-Martins A.G."/>
            <person name="Teixeira M.M."/>
            <person name="Buck G.A."/>
        </authorList>
    </citation>
    <scope>NUCLEOTIDE SEQUENCE [LARGE SCALE GENOMIC DNA]</scope>
    <source>
        <strain evidence="1 2">AM80</strain>
    </source>
</reference>